<evidence type="ECO:0000313" key="1">
    <source>
        <dbReference type="EMBL" id="CEN38203.1"/>
    </source>
</evidence>
<protein>
    <submittedName>
        <fullName evidence="1">Uncharacterized protein</fullName>
    </submittedName>
</protein>
<reference evidence="1 2" key="1">
    <citation type="submission" date="2015-01" db="EMBL/GenBank/DDBJ databases">
        <authorList>
            <person name="Xiang T."/>
            <person name="Song Y."/>
            <person name="Huang L."/>
            <person name="Wang B."/>
            <person name="Wu P."/>
        </authorList>
    </citation>
    <scope>NUCLEOTIDE SEQUENCE [LARGE SCALE GENOMIC DNA]</scope>
    <source>
        <strain evidence="1 2">Cc12</strain>
    </source>
</reference>
<dbReference type="Proteomes" id="UP000044026">
    <property type="component" value="Unassembled WGS sequence"/>
</dbReference>
<dbReference type="RefSeq" id="WP_042000872.1">
    <property type="nucleotide sequence ID" value="NZ_BOQJ01000014.1"/>
</dbReference>
<dbReference type="GeneID" id="69580704"/>
<sequence>MKKIILSLATVFAFGVVSAQDLVSSKGENYLPQEGDWSIGFNAGNALKFIGNAFNGNTNNEFADSAFGKNQTAFVLPGFEKGLSFTGKVFTSDTEATRYTANFVFNYSKTKDQDAETKYGLAVGYGKEWRKGTTRLQGYYGADVLAGFGSAVKDSFNFAVGAQGFVGAEYFIFPKVALGAQYSYPVGIGYTSSKVGGVDTNTFAFGFGGENGFGIASLTFNVHF</sequence>
<proteinExistence type="predicted"/>
<name>A0A0B7HL48_9FLAO</name>
<evidence type="ECO:0000313" key="2">
    <source>
        <dbReference type="Proteomes" id="UP000044026"/>
    </source>
</evidence>
<organism evidence="1 2">
    <name type="scientific">Capnocytophaga canimorsus</name>
    <dbReference type="NCBI Taxonomy" id="28188"/>
    <lineage>
        <taxon>Bacteria</taxon>
        <taxon>Pseudomonadati</taxon>
        <taxon>Bacteroidota</taxon>
        <taxon>Flavobacteriia</taxon>
        <taxon>Flavobacteriales</taxon>
        <taxon>Flavobacteriaceae</taxon>
        <taxon>Capnocytophaga</taxon>
    </lineage>
</organism>
<dbReference type="AlphaFoldDB" id="A0A0B7HL48"/>
<gene>
    <name evidence="1" type="ORF">CCAN12_720081</name>
</gene>
<dbReference type="EMBL" id="CDOE01000070">
    <property type="protein sequence ID" value="CEN38203.1"/>
    <property type="molecule type" value="Genomic_DNA"/>
</dbReference>
<accession>A0A0B7HL48</accession>